<feature type="chain" id="PRO_5032317776" evidence="1">
    <location>
        <begin position="20"/>
        <end position="73"/>
    </location>
</feature>
<evidence type="ECO:0000256" key="1">
    <source>
        <dbReference type="SAM" id="SignalP"/>
    </source>
</evidence>
<proteinExistence type="predicted"/>
<keyword evidence="1" id="KW-0732">Signal</keyword>
<keyword evidence="3" id="KW-1185">Reference proteome</keyword>
<evidence type="ECO:0000313" key="3">
    <source>
        <dbReference type="Proteomes" id="UP000663880"/>
    </source>
</evidence>
<protein>
    <submittedName>
        <fullName evidence="2">Uncharacterized protein</fullName>
    </submittedName>
</protein>
<dbReference type="Proteomes" id="UP000663880">
    <property type="component" value="Unassembled WGS sequence"/>
</dbReference>
<reference evidence="2" key="1">
    <citation type="submission" date="2021-02" db="EMBL/GenBank/DDBJ databases">
        <authorList>
            <person name="Steward A R."/>
        </authorList>
    </citation>
    <scope>NUCLEOTIDE SEQUENCE</scope>
</reference>
<sequence length="73" mass="8312">MKFALLLLLVVVAIGCAHASRYHPYYHRGYGYHQPYGGYHGGYHGYPGYPRHGLYNNGYYDHGYPGYGRSVVL</sequence>
<dbReference type="AlphaFoldDB" id="A0A821S3Z4"/>
<evidence type="ECO:0000313" key="2">
    <source>
        <dbReference type="EMBL" id="CAF4852200.1"/>
    </source>
</evidence>
<gene>
    <name evidence="2" type="ORF">PMACD_LOCUS7170</name>
</gene>
<dbReference type="EMBL" id="CAJOBZ010000016">
    <property type="protein sequence ID" value="CAF4852200.1"/>
    <property type="molecule type" value="Genomic_DNA"/>
</dbReference>
<organism evidence="2 3">
    <name type="scientific">Pieris macdunnoughi</name>
    <dbReference type="NCBI Taxonomy" id="345717"/>
    <lineage>
        <taxon>Eukaryota</taxon>
        <taxon>Metazoa</taxon>
        <taxon>Ecdysozoa</taxon>
        <taxon>Arthropoda</taxon>
        <taxon>Hexapoda</taxon>
        <taxon>Insecta</taxon>
        <taxon>Pterygota</taxon>
        <taxon>Neoptera</taxon>
        <taxon>Endopterygota</taxon>
        <taxon>Lepidoptera</taxon>
        <taxon>Glossata</taxon>
        <taxon>Ditrysia</taxon>
        <taxon>Papilionoidea</taxon>
        <taxon>Pieridae</taxon>
        <taxon>Pierinae</taxon>
        <taxon>Pieris</taxon>
    </lineage>
</organism>
<name>A0A821S3Z4_9NEOP</name>
<accession>A0A821S3Z4</accession>
<comment type="caution">
    <text evidence="2">The sequence shown here is derived from an EMBL/GenBank/DDBJ whole genome shotgun (WGS) entry which is preliminary data.</text>
</comment>
<dbReference type="PROSITE" id="PS51257">
    <property type="entry name" value="PROKAR_LIPOPROTEIN"/>
    <property type="match status" value="1"/>
</dbReference>
<feature type="signal peptide" evidence="1">
    <location>
        <begin position="1"/>
        <end position="19"/>
    </location>
</feature>